<dbReference type="RefSeq" id="WP_051060833.1">
    <property type="nucleotide sequence ID" value="NZ_ANBG01000270.1"/>
</dbReference>
<dbReference type="OrthoDB" id="3699454at2"/>
<dbReference type="Proteomes" id="UP000215005">
    <property type="component" value="Chromosome"/>
</dbReference>
<name>A0A223S343_9ACTN</name>
<accession>A0A223S343</accession>
<organism evidence="1 2">
    <name type="scientific">Nocardiopsis gilva YIM 90087</name>
    <dbReference type="NCBI Taxonomy" id="1235441"/>
    <lineage>
        <taxon>Bacteria</taxon>
        <taxon>Bacillati</taxon>
        <taxon>Actinomycetota</taxon>
        <taxon>Actinomycetes</taxon>
        <taxon>Streptosporangiales</taxon>
        <taxon>Nocardiopsidaceae</taxon>
        <taxon>Nocardiopsis</taxon>
    </lineage>
</organism>
<protein>
    <recommendedName>
        <fullName evidence="3">Transposase Helix-turn-helix domain-containing protein</fullName>
    </recommendedName>
</protein>
<sequence length="183" mass="20041">MITYRAILDVPREAVHFVAKLLAAERRRRRTPKKSRALTCFHQAILLLRQYHDGTSPATLAGDHGIGRSTDEGSEVPIEMAPALHHTLEAAHLVLDGIVIPNDHCPEKTRGVKGEEIDRGHRPLTGAGIRERPTCTTPTCKASWTPGGSRCSSVMANCGRCTVWPPPASTSCPRCTPWPPRGW</sequence>
<dbReference type="KEGG" id="ngv:CDO52_06925"/>
<evidence type="ECO:0000313" key="2">
    <source>
        <dbReference type="Proteomes" id="UP000215005"/>
    </source>
</evidence>
<reference evidence="1 2" key="1">
    <citation type="submission" date="2017-08" db="EMBL/GenBank/DDBJ databases">
        <title>The complete genome sequence of Nocardiopsis gilva YIM 90087.</title>
        <authorList>
            <person name="Yin M."/>
            <person name="Tang S."/>
        </authorList>
    </citation>
    <scope>NUCLEOTIDE SEQUENCE [LARGE SCALE GENOMIC DNA]</scope>
    <source>
        <strain evidence="1 2">YIM 90087</strain>
    </source>
</reference>
<evidence type="ECO:0000313" key="1">
    <source>
        <dbReference type="EMBL" id="ASU82552.1"/>
    </source>
</evidence>
<dbReference type="EMBL" id="CP022753">
    <property type="protein sequence ID" value="ASU82552.1"/>
    <property type="molecule type" value="Genomic_DNA"/>
</dbReference>
<evidence type="ECO:0008006" key="3">
    <source>
        <dbReference type="Google" id="ProtNLM"/>
    </source>
</evidence>
<keyword evidence="2" id="KW-1185">Reference proteome</keyword>
<dbReference type="AlphaFoldDB" id="A0A223S343"/>
<gene>
    <name evidence="1" type="ORF">CDO52_06925</name>
</gene>
<proteinExistence type="predicted"/>